<evidence type="ECO:0000313" key="5">
    <source>
        <dbReference type="Proteomes" id="UP000801428"/>
    </source>
</evidence>
<dbReference type="PROSITE" id="PS50103">
    <property type="entry name" value="ZF_C3H1"/>
    <property type="match status" value="1"/>
</dbReference>
<keyword evidence="1" id="KW-0863">Zinc-finger</keyword>
<keyword evidence="5" id="KW-1185">Reference proteome</keyword>
<reference evidence="4" key="1">
    <citation type="submission" date="2019-04" db="EMBL/GenBank/DDBJ databases">
        <title>Sequencing of skin fungus with MAO and IRED activity.</title>
        <authorList>
            <person name="Marsaioli A.J."/>
            <person name="Bonatto J.M.C."/>
            <person name="Reis Junior O."/>
        </authorList>
    </citation>
    <scope>NUCLEOTIDE SEQUENCE</scope>
    <source>
        <strain evidence="4">30M1</strain>
    </source>
</reference>
<organism evidence="4 5">
    <name type="scientific">Curvularia kusanoi</name>
    <name type="common">Cochliobolus kusanoi</name>
    <dbReference type="NCBI Taxonomy" id="90978"/>
    <lineage>
        <taxon>Eukaryota</taxon>
        <taxon>Fungi</taxon>
        <taxon>Dikarya</taxon>
        <taxon>Ascomycota</taxon>
        <taxon>Pezizomycotina</taxon>
        <taxon>Dothideomycetes</taxon>
        <taxon>Pleosporomycetidae</taxon>
        <taxon>Pleosporales</taxon>
        <taxon>Pleosporineae</taxon>
        <taxon>Pleosporaceae</taxon>
        <taxon>Curvularia</taxon>
    </lineage>
</organism>
<sequence length="186" mass="21476">MTGPADLAKMMQSLKLDPDAAKMFAELKEQNERLAAKNTQLEDELIHLRKSTSMHTEMQARQREKIQELKEQLKDQETELDAAISAQEDYRIEVERLECLDVVDLEEANEAYKEQIKNLTTRIEELQRHIKDEEREADTEMGDYDEGERTVCPDWAAGGVCRYNDFCTKGKHPARGVEAKEAEMNQ</sequence>
<keyword evidence="1" id="KW-0479">Metal-binding</keyword>
<protein>
    <recommendedName>
        <fullName evidence="3">C3H1-type domain-containing protein</fullName>
    </recommendedName>
</protein>
<dbReference type="GO" id="GO:0008270">
    <property type="term" value="F:zinc ion binding"/>
    <property type="evidence" value="ECO:0007669"/>
    <property type="project" value="UniProtKB-KW"/>
</dbReference>
<evidence type="ECO:0000256" key="1">
    <source>
        <dbReference type="PROSITE-ProRule" id="PRU00723"/>
    </source>
</evidence>
<dbReference type="InterPro" id="IPR000571">
    <property type="entry name" value="Znf_CCCH"/>
</dbReference>
<comment type="caution">
    <text evidence="4">The sequence shown here is derived from an EMBL/GenBank/DDBJ whole genome shotgun (WGS) entry which is preliminary data.</text>
</comment>
<name>A0A9P4TA28_CURKU</name>
<dbReference type="EMBL" id="SWKU01000018">
    <property type="protein sequence ID" value="KAF2999035.1"/>
    <property type="molecule type" value="Genomic_DNA"/>
</dbReference>
<dbReference type="Proteomes" id="UP000801428">
    <property type="component" value="Unassembled WGS sequence"/>
</dbReference>
<proteinExistence type="predicted"/>
<accession>A0A9P4TA28</accession>
<keyword evidence="1" id="KW-0862">Zinc</keyword>
<feature type="coiled-coil region" evidence="2">
    <location>
        <begin position="24"/>
        <end position="143"/>
    </location>
</feature>
<dbReference type="AlphaFoldDB" id="A0A9P4TA28"/>
<feature type="domain" description="C3H1-type" evidence="3">
    <location>
        <begin position="146"/>
        <end position="175"/>
    </location>
</feature>
<keyword evidence="2" id="KW-0175">Coiled coil</keyword>
<feature type="zinc finger region" description="C3H1-type" evidence="1">
    <location>
        <begin position="146"/>
        <end position="175"/>
    </location>
</feature>
<evidence type="ECO:0000259" key="3">
    <source>
        <dbReference type="PROSITE" id="PS50103"/>
    </source>
</evidence>
<evidence type="ECO:0000313" key="4">
    <source>
        <dbReference type="EMBL" id="KAF2999035.1"/>
    </source>
</evidence>
<evidence type="ECO:0000256" key="2">
    <source>
        <dbReference type="SAM" id="Coils"/>
    </source>
</evidence>
<gene>
    <name evidence="4" type="ORF">E8E13_008428</name>
</gene>